<gene>
    <name evidence="1" type="ORF">E2C01_048593</name>
</gene>
<reference evidence="1 2" key="1">
    <citation type="submission" date="2019-05" db="EMBL/GenBank/DDBJ databases">
        <title>Another draft genome of Portunus trituberculatus and its Hox gene families provides insights of decapod evolution.</title>
        <authorList>
            <person name="Jeong J.-H."/>
            <person name="Song I."/>
            <person name="Kim S."/>
            <person name="Choi T."/>
            <person name="Kim D."/>
            <person name="Ryu S."/>
            <person name="Kim W."/>
        </authorList>
    </citation>
    <scope>NUCLEOTIDE SEQUENCE [LARGE SCALE GENOMIC DNA]</scope>
    <source>
        <tissue evidence="1">Muscle</tissue>
    </source>
</reference>
<keyword evidence="2" id="KW-1185">Reference proteome</keyword>
<proteinExistence type="predicted"/>
<dbReference type="Proteomes" id="UP000324222">
    <property type="component" value="Unassembled WGS sequence"/>
</dbReference>
<name>A0A5B7GAL9_PORTR</name>
<accession>A0A5B7GAL9</accession>
<protein>
    <submittedName>
        <fullName evidence="1">Uncharacterized protein</fullName>
    </submittedName>
</protein>
<evidence type="ECO:0000313" key="2">
    <source>
        <dbReference type="Proteomes" id="UP000324222"/>
    </source>
</evidence>
<comment type="caution">
    <text evidence="1">The sequence shown here is derived from an EMBL/GenBank/DDBJ whole genome shotgun (WGS) entry which is preliminary data.</text>
</comment>
<organism evidence="1 2">
    <name type="scientific">Portunus trituberculatus</name>
    <name type="common">Swimming crab</name>
    <name type="synonym">Neptunus trituberculatus</name>
    <dbReference type="NCBI Taxonomy" id="210409"/>
    <lineage>
        <taxon>Eukaryota</taxon>
        <taxon>Metazoa</taxon>
        <taxon>Ecdysozoa</taxon>
        <taxon>Arthropoda</taxon>
        <taxon>Crustacea</taxon>
        <taxon>Multicrustacea</taxon>
        <taxon>Malacostraca</taxon>
        <taxon>Eumalacostraca</taxon>
        <taxon>Eucarida</taxon>
        <taxon>Decapoda</taxon>
        <taxon>Pleocyemata</taxon>
        <taxon>Brachyura</taxon>
        <taxon>Eubrachyura</taxon>
        <taxon>Portunoidea</taxon>
        <taxon>Portunidae</taxon>
        <taxon>Portuninae</taxon>
        <taxon>Portunus</taxon>
    </lineage>
</organism>
<sequence>MTVLRPAAVQCVHMTRRRAALHEVQVQDCHPEKRGCCKGLSSLHNTAQHLQQRLPLFAPSRVQQAVYRAQ</sequence>
<dbReference type="AlphaFoldDB" id="A0A5B7GAL9"/>
<dbReference type="EMBL" id="VSRR010012534">
    <property type="protein sequence ID" value="MPC54669.1"/>
    <property type="molecule type" value="Genomic_DNA"/>
</dbReference>
<evidence type="ECO:0000313" key="1">
    <source>
        <dbReference type="EMBL" id="MPC54669.1"/>
    </source>
</evidence>